<dbReference type="EMBL" id="CAJJDP010000105">
    <property type="protein sequence ID" value="CAD8193975.1"/>
    <property type="molecule type" value="Genomic_DNA"/>
</dbReference>
<organism evidence="1 2">
    <name type="scientific">Paramecium octaurelia</name>
    <dbReference type="NCBI Taxonomy" id="43137"/>
    <lineage>
        <taxon>Eukaryota</taxon>
        <taxon>Sar</taxon>
        <taxon>Alveolata</taxon>
        <taxon>Ciliophora</taxon>
        <taxon>Intramacronucleata</taxon>
        <taxon>Oligohymenophorea</taxon>
        <taxon>Peniculida</taxon>
        <taxon>Parameciidae</taxon>
        <taxon>Paramecium</taxon>
    </lineage>
</organism>
<keyword evidence="2" id="KW-1185">Reference proteome</keyword>
<dbReference type="Proteomes" id="UP000683925">
    <property type="component" value="Unassembled WGS sequence"/>
</dbReference>
<evidence type="ECO:0000313" key="1">
    <source>
        <dbReference type="EMBL" id="CAD8193975.1"/>
    </source>
</evidence>
<accession>A0A8S1X0F7</accession>
<name>A0A8S1X0F7_PAROT</name>
<gene>
    <name evidence="1" type="ORF">POCTA_138.1.T1050211</name>
</gene>
<evidence type="ECO:0000313" key="2">
    <source>
        <dbReference type="Proteomes" id="UP000683925"/>
    </source>
</evidence>
<sequence>MNSDNERIKFIFSDKYIVVLGFQQEDNLEGFEIYIYKCSENRFIFRKASIFYSKGFNSFQLNSQKAQVSKKYRVFGKKDKNQIEIIVKFIEEGA</sequence>
<dbReference type="AlphaFoldDB" id="A0A8S1X0F7"/>
<protein>
    <submittedName>
        <fullName evidence="1">Uncharacterized protein</fullName>
    </submittedName>
</protein>
<proteinExistence type="predicted"/>
<comment type="caution">
    <text evidence="1">The sequence shown here is derived from an EMBL/GenBank/DDBJ whole genome shotgun (WGS) entry which is preliminary data.</text>
</comment>
<reference evidence="1" key="1">
    <citation type="submission" date="2021-01" db="EMBL/GenBank/DDBJ databases">
        <authorList>
            <consortium name="Genoscope - CEA"/>
            <person name="William W."/>
        </authorList>
    </citation>
    <scope>NUCLEOTIDE SEQUENCE</scope>
</reference>